<evidence type="ECO:0000313" key="3">
    <source>
        <dbReference type="EMBL" id="KAF6157437.1"/>
    </source>
</evidence>
<sequence length="567" mass="62187">MNSSQFMDKQIMDLSRSQNNNNNNNDVFEFLNPEEEEERHQQQQQQHDIVVGSKKKEEILASYDFQPIRPLGAVSASQSAVNLEGSNNGGGGTRVWNSADSKTSTSTRNYGYIDSNESAKFTQENNLNSQNGDILLEIDRTMKKHADNMLHALEGVSARLVQMESRTRNLESLVGDLKVSVENSHGSTNGKLRQLENILREVHTGVQVLRDKQEIVEAHLHLAKLQSSQDDQQPERQNNTVHSDSAQQVAFALQQSHQSLQPHPVSILSPPNAPPPTPPQQNPQPAQFPAQIPQNQIPIPQPYFQPPGQLPEVPHQQYQPLPPQQLQQPPTPPQQYQSAPQHSQYQSAPQHQQYPHTSQPSQQQPPQQQPSVGHVNPPPHLQPPIVGHNPEEVSYLQPPQSYPPNRNPSSTPFYGGSSQMYEPPLNRPSSGYGPSSGQNFGDSYPYGGTTPPSHYGKPPQLSSSPSAPSGGGNSYPRLPTAQNLPHALPTAGNIGAGGGSSSSGSGNRVPVDDVIDKVATMGFSRDQVRATVRKLTENGQSVDLNVVLDKLMNDVDVQQPPKGWFGR</sequence>
<feature type="compositionally biased region" description="Pro residues" evidence="1">
    <location>
        <begin position="299"/>
        <end position="309"/>
    </location>
</feature>
<feature type="compositionally biased region" description="Polar residues" evidence="1">
    <location>
        <begin position="407"/>
        <end position="420"/>
    </location>
</feature>
<dbReference type="Pfam" id="PF07223">
    <property type="entry name" value="DUF1421"/>
    <property type="match status" value="1"/>
</dbReference>
<feature type="compositionally biased region" description="Low complexity" evidence="1">
    <location>
        <begin position="458"/>
        <end position="468"/>
    </location>
</feature>
<feature type="domain" description="DUF1421" evidence="2">
    <location>
        <begin position="511"/>
        <end position="554"/>
    </location>
</feature>
<feature type="compositionally biased region" description="Polar residues" evidence="1">
    <location>
        <begin position="95"/>
        <end position="110"/>
    </location>
</feature>
<feature type="region of interest" description="Disordered" evidence="1">
    <location>
        <begin position="84"/>
        <end position="110"/>
    </location>
</feature>
<dbReference type="EMBL" id="JACGCM010001275">
    <property type="protein sequence ID" value="KAF6157437.1"/>
    <property type="molecule type" value="Genomic_DNA"/>
</dbReference>
<organism evidence="3 4">
    <name type="scientific">Kingdonia uniflora</name>
    <dbReference type="NCBI Taxonomy" id="39325"/>
    <lineage>
        <taxon>Eukaryota</taxon>
        <taxon>Viridiplantae</taxon>
        <taxon>Streptophyta</taxon>
        <taxon>Embryophyta</taxon>
        <taxon>Tracheophyta</taxon>
        <taxon>Spermatophyta</taxon>
        <taxon>Magnoliopsida</taxon>
        <taxon>Ranunculales</taxon>
        <taxon>Circaeasteraceae</taxon>
        <taxon>Kingdonia</taxon>
    </lineage>
</organism>
<evidence type="ECO:0000313" key="4">
    <source>
        <dbReference type="Proteomes" id="UP000541444"/>
    </source>
</evidence>
<dbReference type="OrthoDB" id="515416at2759"/>
<protein>
    <recommendedName>
        <fullName evidence="2">DUF1421 domain-containing protein</fullName>
    </recommendedName>
</protein>
<keyword evidence="4" id="KW-1185">Reference proteome</keyword>
<dbReference type="InterPro" id="IPR010820">
    <property type="entry name" value="DUF1421"/>
</dbReference>
<accession>A0A7J7MRJ4</accession>
<feature type="region of interest" description="Disordered" evidence="1">
    <location>
        <begin position="255"/>
        <end position="510"/>
    </location>
</feature>
<evidence type="ECO:0000259" key="2">
    <source>
        <dbReference type="Pfam" id="PF07223"/>
    </source>
</evidence>
<dbReference type="PANTHER" id="PTHR31805:SF14">
    <property type="entry name" value="RECEPTOR-LIKE KINASE, PUTATIVE (DUF1421)-RELATED"/>
    <property type="match status" value="1"/>
</dbReference>
<feature type="compositionally biased region" description="Low complexity" evidence="1">
    <location>
        <begin position="349"/>
        <end position="371"/>
    </location>
</feature>
<dbReference type="AlphaFoldDB" id="A0A7J7MRJ4"/>
<feature type="compositionally biased region" description="Pro residues" evidence="1">
    <location>
        <begin position="271"/>
        <end position="282"/>
    </location>
</feature>
<dbReference type="PANTHER" id="PTHR31805">
    <property type="entry name" value="RECEPTOR-LIKE KINASE, PUTATIVE (DUF1421)-RELATED"/>
    <property type="match status" value="1"/>
</dbReference>
<comment type="caution">
    <text evidence="3">The sequence shown here is derived from an EMBL/GenBank/DDBJ whole genome shotgun (WGS) entry which is preliminary data.</text>
</comment>
<feature type="compositionally biased region" description="Low complexity" evidence="1">
    <location>
        <begin position="283"/>
        <end position="298"/>
    </location>
</feature>
<evidence type="ECO:0000256" key="1">
    <source>
        <dbReference type="SAM" id="MobiDB-lite"/>
    </source>
</evidence>
<proteinExistence type="predicted"/>
<name>A0A7J7MRJ4_9MAGN</name>
<gene>
    <name evidence="3" type="ORF">GIB67_004375</name>
</gene>
<feature type="compositionally biased region" description="Low complexity" evidence="1">
    <location>
        <begin position="314"/>
        <end position="341"/>
    </location>
</feature>
<reference evidence="3 4" key="1">
    <citation type="journal article" date="2020" name="IScience">
        <title>Genome Sequencing of the Endangered Kingdonia uniflora (Circaeasteraceae, Ranunculales) Reveals Potential Mechanisms of Evolutionary Specialization.</title>
        <authorList>
            <person name="Sun Y."/>
            <person name="Deng T."/>
            <person name="Zhang A."/>
            <person name="Moore M.J."/>
            <person name="Landis J.B."/>
            <person name="Lin N."/>
            <person name="Zhang H."/>
            <person name="Zhang X."/>
            <person name="Huang J."/>
            <person name="Zhang X."/>
            <person name="Sun H."/>
            <person name="Wang H."/>
        </authorList>
    </citation>
    <scope>NUCLEOTIDE SEQUENCE [LARGE SCALE GENOMIC DNA]</scope>
    <source>
        <strain evidence="3">TB1705</strain>
        <tissue evidence="3">Leaf</tissue>
    </source>
</reference>
<feature type="compositionally biased region" description="Polar residues" evidence="1">
    <location>
        <begin position="427"/>
        <end position="441"/>
    </location>
</feature>
<dbReference type="Proteomes" id="UP000541444">
    <property type="component" value="Unassembled WGS sequence"/>
</dbReference>